<evidence type="ECO:0000313" key="7">
    <source>
        <dbReference type="Proteomes" id="UP000190105"/>
    </source>
</evidence>
<evidence type="ECO:0000256" key="4">
    <source>
        <dbReference type="HAMAP-Rule" id="MF_01030"/>
    </source>
</evidence>
<dbReference type="GO" id="GO:0008721">
    <property type="term" value="F:D-serine ammonia-lyase activity"/>
    <property type="evidence" value="ECO:0007669"/>
    <property type="project" value="UniProtKB-EC"/>
</dbReference>
<feature type="modified residue" description="N6-(pyridoxal phosphate)lysine" evidence="4">
    <location>
        <position position="107"/>
    </location>
</feature>
<dbReference type="GO" id="GO:0009097">
    <property type="term" value="P:isoleucine biosynthetic process"/>
    <property type="evidence" value="ECO:0007669"/>
    <property type="project" value="TreeGrafter"/>
</dbReference>
<comment type="similarity">
    <text evidence="4">Belongs to the serine/threonine dehydratase family. DsdA subfamily.</text>
</comment>
<dbReference type="Gene3D" id="3.40.50.1100">
    <property type="match status" value="2"/>
</dbReference>
<accession>A0A1T4X6S7</accession>
<evidence type="ECO:0000256" key="3">
    <source>
        <dbReference type="ARBA" id="ARBA00023239"/>
    </source>
</evidence>
<reference evidence="7" key="1">
    <citation type="submission" date="2017-02" db="EMBL/GenBank/DDBJ databases">
        <authorList>
            <person name="Varghese N."/>
            <person name="Submissions S."/>
        </authorList>
    </citation>
    <scope>NUCLEOTIDE SEQUENCE [LARGE SCALE GENOMIC DNA]</scope>
    <source>
        <strain evidence="7">USBA 833</strain>
    </source>
</reference>
<dbReference type="InterPro" id="IPR036052">
    <property type="entry name" value="TrpB-like_PALP_sf"/>
</dbReference>
<dbReference type="RefSeq" id="WP_078696054.1">
    <property type="nucleotide sequence ID" value="NZ_FUYH01000006.1"/>
</dbReference>
<dbReference type="AlphaFoldDB" id="A0A1T4X6S7"/>
<dbReference type="GO" id="GO:0030170">
    <property type="term" value="F:pyridoxal phosphate binding"/>
    <property type="evidence" value="ECO:0007669"/>
    <property type="project" value="InterPro"/>
</dbReference>
<dbReference type="InterPro" id="IPR001926">
    <property type="entry name" value="TrpB-like_PALP"/>
</dbReference>
<gene>
    <name evidence="4" type="primary">dsdA</name>
    <name evidence="6" type="ORF">SAMN05443428_10662</name>
</gene>
<dbReference type="SUPFAM" id="SSF53686">
    <property type="entry name" value="Tryptophan synthase beta subunit-like PLP-dependent enzymes"/>
    <property type="match status" value="1"/>
</dbReference>
<comment type="catalytic activity">
    <reaction evidence="4">
        <text>D-serine = pyruvate + NH4(+)</text>
        <dbReference type="Rhea" id="RHEA:13977"/>
        <dbReference type="ChEBI" id="CHEBI:15361"/>
        <dbReference type="ChEBI" id="CHEBI:28938"/>
        <dbReference type="ChEBI" id="CHEBI:35247"/>
        <dbReference type="EC" id="4.3.1.18"/>
    </reaction>
</comment>
<dbReference type="OrthoDB" id="9780546at2"/>
<dbReference type="HAMAP" id="MF_01030">
    <property type="entry name" value="D_Ser_dehydrat"/>
    <property type="match status" value="1"/>
</dbReference>
<evidence type="ECO:0000259" key="5">
    <source>
        <dbReference type="Pfam" id="PF00291"/>
    </source>
</evidence>
<name>A0A1T4X6S7_9CLOT</name>
<dbReference type="NCBIfam" id="NF002823">
    <property type="entry name" value="PRK02991.1"/>
    <property type="match status" value="1"/>
</dbReference>
<feature type="domain" description="Tryptophan synthase beta chain-like PALP" evidence="5">
    <location>
        <begin position="85"/>
        <end position="382"/>
    </location>
</feature>
<dbReference type="PANTHER" id="PTHR48078">
    <property type="entry name" value="THREONINE DEHYDRATASE, MITOCHONDRIAL-RELATED"/>
    <property type="match status" value="1"/>
</dbReference>
<evidence type="ECO:0000313" key="6">
    <source>
        <dbReference type="EMBL" id="SKA84755.1"/>
    </source>
</evidence>
<dbReference type="Pfam" id="PF00291">
    <property type="entry name" value="PALP"/>
    <property type="match status" value="1"/>
</dbReference>
<dbReference type="EMBL" id="FUYH01000006">
    <property type="protein sequence ID" value="SKA84755.1"/>
    <property type="molecule type" value="Genomic_DNA"/>
</dbReference>
<dbReference type="PANTHER" id="PTHR48078:SF9">
    <property type="entry name" value="D-SERINE DEHYDRATASE"/>
    <property type="match status" value="1"/>
</dbReference>
<sequence length="422" mass="47436">MDYEKRILEEVLSLRPVFWENKRKQDISILNNMELSYDDIVDAKKRLERFAPLIKKLFPETEDGIIESPLIEICDMREEIEKTYNKEINGRLFLKCDSHLKVAGSIKARGGIYEVLKHAESLAIKENLLSLDDDYSKLSDEKFKKFFSNYKISVGSTGNLGLSIGIISAALGFKVTVHMSRDAKEWKKSLLRQKGAVVIEHSEDYSKAVEKGREECLKDKRAYFIDDENSKDLFLGYSVAALRLFNQLKKEGISIDDKHQLYVYLPCGVGGAPGGITFGLKHIFKDNVHCYFVEPTHSPCMLLGLLTGKHSNIHVKDFGIDNITEADGLAVGSPSKLVCEIADKLIDGIYTIEDDELFKLLFLINQSEKIKIEPSAAAGLLGPAMVDSDENAIHIAWATGGLFVPEDLYSDMIQKGKKFLNK</sequence>
<dbReference type="GO" id="GO:0036088">
    <property type="term" value="P:D-serine catabolic process"/>
    <property type="evidence" value="ECO:0007669"/>
    <property type="project" value="TreeGrafter"/>
</dbReference>
<evidence type="ECO:0000256" key="2">
    <source>
        <dbReference type="ARBA" id="ARBA00022898"/>
    </source>
</evidence>
<keyword evidence="3 4" id="KW-0456">Lyase</keyword>
<organism evidence="6 7">
    <name type="scientific">Caloramator quimbayensis</name>
    <dbReference type="NCBI Taxonomy" id="1147123"/>
    <lineage>
        <taxon>Bacteria</taxon>
        <taxon>Bacillati</taxon>
        <taxon>Bacillota</taxon>
        <taxon>Clostridia</taxon>
        <taxon>Eubacteriales</taxon>
        <taxon>Clostridiaceae</taxon>
        <taxon>Caloramator</taxon>
    </lineage>
</organism>
<keyword evidence="7" id="KW-1185">Reference proteome</keyword>
<protein>
    <recommendedName>
        <fullName evidence="4">Probable D-serine dehydratase</fullName>
        <ecNumber evidence="4">4.3.1.18</ecNumber>
    </recommendedName>
    <alternativeName>
        <fullName evidence="4">D-serine deaminase</fullName>
        <shortName evidence="4">DSD</shortName>
    </alternativeName>
</protein>
<dbReference type="STRING" id="1147123.SAMN05443428_10662"/>
<dbReference type="InterPro" id="IPR011780">
    <property type="entry name" value="D_Ser_am_lyase"/>
</dbReference>
<dbReference type="GO" id="GO:0016836">
    <property type="term" value="F:hydro-lyase activity"/>
    <property type="evidence" value="ECO:0007669"/>
    <property type="project" value="UniProtKB-UniRule"/>
</dbReference>
<keyword evidence="2 4" id="KW-0663">Pyridoxal phosphate</keyword>
<dbReference type="InterPro" id="IPR050147">
    <property type="entry name" value="Ser/Thr_Dehydratase"/>
</dbReference>
<proteinExistence type="inferred from homology"/>
<evidence type="ECO:0000256" key="1">
    <source>
        <dbReference type="ARBA" id="ARBA00001933"/>
    </source>
</evidence>
<dbReference type="NCBIfam" id="TIGR02035">
    <property type="entry name" value="D_Ser_am_lyase"/>
    <property type="match status" value="1"/>
</dbReference>
<dbReference type="Proteomes" id="UP000190105">
    <property type="component" value="Unassembled WGS sequence"/>
</dbReference>
<dbReference type="EC" id="4.3.1.18" evidence="4"/>
<comment type="cofactor">
    <cofactor evidence="1 4">
        <name>pyridoxal 5'-phosphate</name>
        <dbReference type="ChEBI" id="CHEBI:597326"/>
    </cofactor>
</comment>